<feature type="coiled-coil region" evidence="1">
    <location>
        <begin position="187"/>
        <end position="214"/>
    </location>
</feature>
<evidence type="ECO:0000256" key="1">
    <source>
        <dbReference type="SAM" id="Coils"/>
    </source>
</evidence>
<feature type="coiled-coil region" evidence="1">
    <location>
        <begin position="123"/>
        <end position="150"/>
    </location>
</feature>
<comment type="caution">
    <text evidence="3">The sequence shown here is derived from an EMBL/GenBank/DDBJ whole genome shotgun (WGS) entry which is preliminary data.</text>
</comment>
<evidence type="ECO:0000313" key="4">
    <source>
        <dbReference type="Proteomes" id="UP000023152"/>
    </source>
</evidence>
<organism evidence="3 4">
    <name type="scientific">Reticulomyxa filosa</name>
    <dbReference type="NCBI Taxonomy" id="46433"/>
    <lineage>
        <taxon>Eukaryota</taxon>
        <taxon>Sar</taxon>
        <taxon>Rhizaria</taxon>
        <taxon>Retaria</taxon>
        <taxon>Foraminifera</taxon>
        <taxon>Monothalamids</taxon>
        <taxon>Reticulomyxidae</taxon>
        <taxon>Reticulomyxa</taxon>
    </lineage>
</organism>
<gene>
    <name evidence="3" type="ORF">RFI_17036</name>
</gene>
<accession>X6N1M7</accession>
<evidence type="ECO:0000313" key="3">
    <source>
        <dbReference type="EMBL" id="ETO20180.1"/>
    </source>
</evidence>
<feature type="compositionally biased region" description="Basic residues" evidence="2">
    <location>
        <begin position="276"/>
        <end position="292"/>
    </location>
</feature>
<protein>
    <submittedName>
        <fullName evidence="3">Uncharacterized protein</fullName>
    </submittedName>
</protein>
<dbReference type="AlphaFoldDB" id="X6N1M7"/>
<dbReference type="Proteomes" id="UP000023152">
    <property type="component" value="Unassembled WGS sequence"/>
</dbReference>
<evidence type="ECO:0000256" key="2">
    <source>
        <dbReference type="SAM" id="MobiDB-lite"/>
    </source>
</evidence>
<proteinExistence type="predicted"/>
<name>X6N1M7_RETFI</name>
<keyword evidence="4" id="KW-1185">Reference proteome</keyword>
<reference evidence="3 4" key="1">
    <citation type="journal article" date="2013" name="Curr. Biol.">
        <title>The Genome of the Foraminiferan Reticulomyxa filosa.</title>
        <authorList>
            <person name="Glockner G."/>
            <person name="Hulsmann N."/>
            <person name="Schleicher M."/>
            <person name="Noegel A.A."/>
            <person name="Eichinger L."/>
            <person name="Gallinger C."/>
            <person name="Pawlowski J."/>
            <person name="Sierra R."/>
            <person name="Euteneuer U."/>
            <person name="Pillet L."/>
            <person name="Moustafa A."/>
            <person name="Platzer M."/>
            <person name="Groth M."/>
            <person name="Szafranski K."/>
            <person name="Schliwa M."/>
        </authorList>
    </citation>
    <scope>NUCLEOTIDE SEQUENCE [LARGE SCALE GENOMIC DNA]</scope>
</reference>
<feature type="region of interest" description="Disordered" evidence="2">
    <location>
        <begin position="276"/>
        <end position="328"/>
    </location>
</feature>
<keyword evidence="1" id="KW-0175">Coiled coil</keyword>
<dbReference type="EMBL" id="ASPP01012853">
    <property type="protein sequence ID" value="ETO20180.1"/>
    <property type="molecule type" value="Genomic_DNA"/>
</dbReference>
<sequence length="328" mass="38942">MLKFYYFNFLTAVENFVQQEYDKMKYCAILKKRKTLPKNGTPKGSKKFVMFVVKKLDINLLLNWMKGEEWRKNTGLTKDLNLKAQVFLKLLVINTVEKVNGEMSRKMVQVRYNDNTKTGKEIAHNYKVKFKQLENELEEERAKVTTFLELDEEIGHLKRTVDQHYDNTRRDLFVCLTLTESKISFLIEQLLQKNNFLQQEISTFESDREFLIEQLTLTKNESQQLNILAYGQNNDYIIKYKFNNYKATNNCFCLHNRHKIKFRNIEKVTGGEKKYANKHSKTITTKKKKRAKDPKEKGDQLGYSIKGIERKIKKQQNNTISKKKKKNF</sequence>